<dbReference type="eggNOG" id="ENOG50337ZI">
    <property type="taxonomic scope" value="Bacteria"/>
</dbReference>
<dbReference type="Proteomes" id="UP000001401">
    <property type="component" value="Chromosome"/>
</dbReference>
<dbReference type="HOGENOM" id="CLU_153911_0_0_9"/>
<dbReference type="RefSeq" id="WP_013488699.1">
    <property type="nucleotide sequence ID" value="NC_014829.1"/>
</dbReference>
<accession>E6U1K0</accession>
<dbReference type="AlphaFoldDB" id="E6U1K0"/>
<reference evidence="1 2" key="1">
    <citation type="submission" date="2010-12" db="EMBL/GenBank/DDBJ databases">
        <title>Complete sequence of Bacillus cellulosilyticus DSM 2522.</title>
        <authorList>
            <consortium name="US DOE Joint Genome Institute"/>
            <person name="Lucas S."/>
            <person name="Copeland A."/>
            <person name="Lapidus A."/>
            <person name="Cheng J.-F."/>
            <person name="Bruce D."/>
            <person name="Goodwin L."/>
            <person name="Pitluck S."/>
            <person name="Chertkov O."/>
            <person name="Detter J.C."/>
            <person name="Han C."/>
            <person name="Tapia R."/>
            <person name="Land M."/>
            <person name="Hauser L."/>
            <person name="Jeffries C."/>
            <person name="Kyrpides N."/>
            <person name="Ivanova N."/>
            <person name="Mikhailova N."/>
            <person name="Brumm P."/>
            <person name="Mead D."/>
            <person name="Woyke T."/>
        </authorList>
    </citation>
    <scope>NUCLEOTIDE SEQUENCE [LARGE SCALE GENOMIC DNA]</scope>
    <source>
        <strain evidence="2">ATCC 21833 / DSM 2522 / FERM P-1141 / JCM 9156 / N-4</strain>
    </source>
</reference>
<evidence type="ECO:0000313" key="2">
    <source>
        <dbReference type="Proteomes" id="UP000001401"/>
    </source>
</evidence>
<dbReference type="EMBL" id="CP002394">
    <property type="protein sequence ID" value="ADU30363.1"/>
    <property type="molecule type" value="Genomic_DNA"/>
</dbReference>
<dbReference type="KEGG" id="bco:Bcell_2102"/>
<dbReference type="InterPro" id="IPR021508">
    <property type="entry name" value="Gp17-like"/>
</dbReference>
<dbReference type="STRING" id="649639.Bcell_2102"/>
<evidence type="ECO:0008006" key="3">
    <source>
        <dbReference type="Google" id="ProtNLM"/>
    </source>
</evidence>
<keyword evidence="2" id="KW-1185">Reference proteome</keyword>
<dbReference type="Gene3D" id="3.30.2000.30">
    <property type="match status" value="1"/>
</dbReference>
<sequence length="132" mass="15021">MTKLYDAQQAVFRCLKADNELRNSVTGVYDYVPDSTEFPYIVLGRVYSTPAPKTKTSEGETIEVTLDVWSTYKGKKETSDIVNLIKSALLSEEFEIDEADVIDQEIKSIEILEEDNELFHGTVVFEIILDME</sequence>
<organism evidence="1 2">
    <name type="scientific">Evansella cellulosilytica (strain ATCC 21833 / DSM 2522 / FERM P-1141 / JCM 9156 / N-4)</name>
    <name type="common">Bacillus cellulosilyticus</name>
    <dbReference type="NCBI Taxonomy" id="649639"/>
    <lineage>
        <taxon>Bacteria</taxon>
        <taxon>Bacillati</taxon>
        <taxon>Bacillota</taxon>
        <taxon>Bacilli</taxon>
        <taxon>Bacillales</taxon>
        <taxon>Bacillaceae</taxon>
        <taxon>Evansella</taxon>
    </lineage>
</organism>
<dbReference type="Pfam" id="PF11367">
    <property type="entry name" value="Tail_completion_gp17"/>
    <property type="match status" value="1"/>
</dbReference>
<dbReference type="OrthoDB" id="2880980at2"/>
<evidence type="ECO:0000313" key="1">
    <source>
        <dbReference type="EMBL" id="ADU30363.1"/>
    </source>
</evidence>
<dbReference type="InterPro" id="IPR053745">
    <property type="entry name" value="Viral_Tail_Comp_sf"/>
</dbReference>
<protein>
    <recommendedName>
        <fullName evidence="3">DUF3168 domain-containing protein</fullName>
    </recommendedName>
</protein>
<name>E6U1K0_EVAC2</name>
<proteinExistence type="predicted"/>
<gene>
    <name evidence="1" type="ordered locus">Bcell_2102</name>
</gene>